<protein>
    <submittedName>
        <fullName evidence="6">Helix-turn-helix domain-containing protein</fullName>
    </submittedName>
</protein>
<keyword evidence="7" id="KW-1185">Reference proteome</keyword>
<dbReference type="RefSeq" id="WP_284481625.1">
    <property type="nucleotide sequence ID" value="NZ_JASNJD010000010.1"/>
</dbReference>
<dbReference type="InterPro" id="IPR036388">
    <property type="entry name" value="WH-like_DNA-bd_sf"/>
</dbReference>
<organism evidence="6 7">
    <name type="scientific">Pseudodonghicola flavimaris</name>
    <dbReference type="NCBI Taxonomy" id="3050036"/>
    <lineage>
        <taxon>Bacteria</taxon>
        <taxon>Pseudomonadati</taxon>
        <taxon>Pseudomonadota</taxon>
        <taxon>Alphaproteobacteria</taxon>
        <taxon>Rhodobacterales</taxon>
        <taxon>Paracoccaceae</taxon>
        <taxon>Pseudodonghicola</taxon>
    </lineage>
</organism>
<dbReference type="InterPro" id="IPR050707">
    <property type="entry name" value="HTH_MetabolicPath_Reg"/>
</dbReference>
<dbReference type="SUPFAM" id="SSF46785">
    <property type="entry name" value="Winged helix' DNA-binding domain"/>
    <property type="match status" value="1"/>
</dbReference>
<dbReference type="PROSITE" id="PS51077">
    <property type="entry name" value="HTH_ICLR"/>
    <property type="match status" value="1"/>
</dbReference>
<evidence type="ECO:0000256" key="3">
    <source>
        <dbReference type="ARBA" id="ARBA00023163"/>
    </source>
</evidence>
<comment type="caution">
    <text evidence="6">The sequence shown here is derived from an EMBL/GenBank/DDBJ whole genome shotgun (WGS) entry which is preliminary data.</text>
</comment>
<dbReference type="SMART" id="SM00346">
    <property type="entry name" value="HTH_ICLR"/>
    <property type="match status" value="1"/>
</dbReference>
<proteinExistence type="predicted"/>
<dbReference type="PANTHER" id="PTHR30136">
    <property type="entry name" value="HELIX-TURN-HELIX TRANSCRIPTIONAL REGULATOR, ICLR FAMILY"/>
    <property type="match status" value="1"/>
</dbReference>
<feature type="domain" description="HTH iclR-type" evidence="4">
    <location>
        <begin position="7"/>
        <end position="68"/>
    </location>
</feature>
<reference evidence="6 7" key="1">
    <citation type="submission" date="2023-05" db="EMBL/GenBank/DDBJ databases">
        <title>Pseudodonghicola sp. nov.</title>
        <authorList>
            <person name="Huang J."/>
        </authorList>
    </citation>
    <scope>NUCLEOTIDE SEQUENCE [LARGE SCALE GENOMIC DNA]</scope>
    <source>
        <strain evidence="6 7">IC7</strain>
    </source>
</reference>
<name>A0ABT7F2I1_9RHOB</name>
<dbReference type="InterPro" id="IPR036390">
    <property type="entry name" value="WH_DNA-bd_sf"/>
</dbReference>
<gene>
    <name evidence="6" type="ORF">QO033_14135</name>
</gene>
<evidence type="ECO:0000313" key="6">
    <source>
        <dbReference type="EMBL" id="MDK3018819.1"/>
    </source>
</evidence>
<dbReference type="InterPro" id="IPR005471">
    <property type="entry name" value="Tscrpt_reg_IclR_N"/>
</dbReference>
<dbReference type="PROSITE" id="PS51078">
    <property type="entry name" value="ICLR_ED"/>
    <property type="match status" value="1"/>
</dbReference>
<dbReference type="EMBL" id="JASNJD010000010">
    <property type="protein sequence ID" value="MDK3018819.1"/>
    <property type="molecule type" value="Genomic_DNA"/>
</dbReference>
<dbReference type="Pfam" id="PF01614">
    <property type="entry name" value="IclR_C"/>
    <property type="match status" value="1"/>
</dbReference>
<dbReference type="Gene3D" id="3.30.450.40">
    <property type="match status" value="1"/>
</dbReference>
<evidence type="ECO:0000256" key="2">
    <source>
        <dbReference type="ARBA" id="ARBA00023125"/>
    </source>
</evidence>
<dbReference type="InterPro" id="IPR029016">
    <property type="entry name" value="GAF-like_dom_sf"/>
</dbReference>
<keyword evidence="1" id="KW-0805">Transcription regulation</keyword>
<dbReference type="SUPFAM" id="SSF55781">
    <property type="entry name" value="GAF domain-like"/>
    <property type="match status" value="1"/>
</dbReference>
<keyword evidence="2" id="KW-0238">DNA-binding</keyword>
<sequence>MTVYKAVRALERGLTILEAVNEKDGMRTQEVADYCGLSRPTVFRLLETLEAQGFVQQSKSDGAWHPTLRCNLLSCGYLDKAWVGQLAMPEMVRLGSQILWPIDLVTLAEDSMQVRQSTHKFSPFSFDVSMIGKKIPLLLTAGGRAYFSYCPEEEREEILDILRRTGQPDHNLAHDPRFLAKIIALTRERGYGFRAEEFRPKTVSISMPIMKHGRPVACLTVSALKSALSLEELARKFSRKLRQTCDRIEELIARYPD</sequence>
<dbReference type="Gene3D" id="1.10.10.10">
    <property type="entry name" value="Winged helix-like DNA-binding domain superfamily/Winged helix DNA-binding domain"/>
    <property type="match status" value="1"/>
</dbReference>
<dbReference type="Pfam" id="PF09339">
    <property type="entry name" value="HTH_IclR"/>
    <property type="match status" value="1"/>
</dbReference>
<evidence type="ECO:0000259" key="5">
    <source>
        <dbReference type="PROSITE" id="PS51078"/>
    </source>
</evidence>
<dbReference type="Proteomes" id="UP001243757">
    <property type="component" value="Unassembled WGS sequence"/>
</dbReference>
<keyword evidence="3" id="KW-0804">Transcription</keyword>
<accession>A0ABT7F2I1</accession>
<dbReference type="PANTHER" id="PTHR30136:SF23">
    <property type="entry name" value="DNA-BINDING TRANSCRIPTIONAL ACTIVATOR MHPR"/>
    <property type="match status" value="1"/>
</dbReference>
<evidence type="ECO:0000256" key="1">
    <source>
        <dbReference type="ARBA" id="ARBA00023015"/>
    </source>
</evidence>
<feature type="domain" description="IclR-ED" evidence="5">
    <location>
        <begin position="69"/>
        <end position="254"/>
    </location>
</feature>
<dbReference type="InterPro" id="IPR014757">
    <property type="entry name" value="Tscrpt_reg_IclR_C"/>
</dbReference>
<evidence type="ECO:0000259" key="4">
    <source>
        <dbReference type="PROSITE" id="PS51077"/>
    </source>
</evidence>
<evidence type="ECO:0000313" key="7">
    <source>
        <dbReference type="Proteomes" id="UP001243757"/>
    </source>
</evidence>